<keyword evidence="6" id="KW-0732">Signal</keyword>
<organism evidence="8 9">
    <name type="scientific">Eiseniibacteriota bacterium</name>
    <dbReference type="NCBI Taxonomy" id="2212470"/>
    <lineage>
        <taxon>Bacteria</taxon>
        <taxon>Candidatus Eiseniibacteriota</taxon>
    </lineage>
</organism>
<sequence length="554" mass="62077">MHLLVLALTSCCLLLEQVAWAAFMIPGSPVRPKDFTLLKRDGVYHLFYIRNNTSVPASQNERDFGHAVSNDLYHWQQLPPVLHVDSLGWDNANVWAPHIVLRDSLYWMFYTGVQNVPGQYNYTQRMGLAVSSDLMNWTRQGLLFDNSQTNWAWWNPLKVGPACRDPFVMPDPERPGMWLMYYTASPLLDSTVTMVGIAESNGDFMQWDDLGPLTITYQAYSFNTLTESPHLFQHNGLWYLVVTTNAGQPLSIYTTQHPTGPLPDWTYRGRLRNMLGYDTNSWFASETARDGTHDLFAFVQGDRVEIREILWGSSWQFSLVQPPLFHVVRMGWAQPEVTEGQLTSLDFLLANPYAGQTSLEAFAVDSLGNETPLSMDDVGILEHPSFDSDTVQYLWYARRVPKPAPGDTTTVTRLRLRTVDRTADSGILTVRPASASPDTILPEDPPPADGDPGSEPGEWLGDRGSIRPLRSSPLGPGPALAVQIPEASDVRVDLYDLGGRRVRNLARRTLPAGITVLPWDGRGDDGTAQPRGMYFARLVSGRHVLTTRILLLPH</sequence>
<feature type="region of interest" description="Disordered" evidence="5">
    <location>
        <begin position="426"/>
        <end position="464"/>
    </location>
</feature>
<reference evidence="8" key="1">
    <citation type="submission" date="2020-07" db="EMBL/GenBank/DDBJ databases">
        <title>Huge and variable diversity of episymbiotic CPR bacteria and DPANN archaea in groundwater ecosystems.</title>
        <authorList>
            <person name="He C.Y."/>
            <person name="Keren R."/>
            <person name="Whittaker M."/>
            <person name="Farag I.F."/>
            <person name="Doudna J."/>
            <person name="Cate J.H.D."/>
            <person name="Banfield J.F."/>
        </authorList>
    </citation>
    <scope>NUCLEOTIDE SEQUENCE</scope>
    <source>
        <strain evidence="8">NC_groundwater_1813_Pr3_B-0.1um_71_17</strain>
    </source>
</reference>
<evidence type="ECO:0000256" key="6">
    <source>
        <dbReference type="SAM" id="SignalP"/>
    </source>
</evidence>
<dbReference type="EMBL" id="JACRIW010000109">
    <property type="protein sequence ID" value="MBI5170803.1"/>
    <property type="molecule type" value="Genomic_DNA"/>
</dbReference>
<feature type="chain" id="PRO_5037450258" description="beta-fructofuranosidase" evidence="6">
    <location>
        <begin position="22"/>
        <end position="554"/>
    </location>
</feature>
<feature type="signal peptide" evidence="6">
    <location>
        <begin position="1"/>
        <end position="21"/>
    </location>
</feature>
<keyword evidence="3" id="KW-0378">Hydrolase</keyword>
<dbReference type="Gene3D" id="2.60.40.4070">
    <property type="match status" value="1"/>
</dbReference>
<dbReference type="Proteomes" id="UP000696931">
    <property type="component" value="Unassembled WGS sequence"/>
</dbReference>
<proteinExistence type="inferred from homology"/>
<keyword evidence="4" id="KW-0326">Glycosidase</keyword>
<dbReference type="InterPro" id="IPR051214">
    <property type="entry name" value="GH32_Enzymes"/>
</dbReference>
<gene>
    <name evidence="8" type="ORF">HZA61_15040</name>
</gene>
<dbReference type="InterPro" id="IPR001362">
    <property type="entry name" value="Glyco_hydro_32"/>
</dbReference>
<dbReference type="InterPro" id="IPR013148">
    <property type="entry name" value="Glyco_hydro_32_N"/>
</dbReference>
<evidence type="ECO:0000256" key="3">
    <source>
        <dbReference type="ARBA" id="ARBA00022801"/>
    </source>
</evidence>
<dbReference type="EC" id="3.2.1.26" evidence="2"/>
<dbReference type="GO" id="GO:0004564">
    <property type="term" value="F:beta-fructofuranosidase activity"/>
    <property type="evidence" value="ECO:0007669"/>
    <property type="project" value="UniProtKB-EC"/>
</dbReference>
<evidence type="ECO:0000256" key="1">
    <source>
        <dbReference type="ARBA" id="ARBA00009902"/>
    </source>
</evidence>
<dbReference type="SMART" id="SM00640">
    <property type="entry name" value="Glyco_32"/>
    <property type="match status" value="1"/>
</dbReference>
<dbReference type="Pfam" id="PF00251">
    <property type="entry name" value="Glyco_hydro_32N"/>
    <property type="match status" value="1"/>
</dbReference>
<evidence type="ECO:0000256" key="2">
    <source>
        <dbReference type="ARBA" id="ARBA00012758"/>
    </source>
</evidence>
<evidence type="ECO:0000313" key="9">
    <source>
        <dbReference type="Proteomes" id="UP000696931"/>
    </source>
</evidence>
<evidence type="ECO:0000256" key="5">
    <source>
        <dbReference type="SAM" id="MobiDB-lite"/>
    </source>
</evidence>
<dbReference type="InterPro" id="IPR023296">
    <property type="entry name" value="Glyco_hydro_beta-prop_sf"/>
</dbReference>
<evidence type="ECO:0000259" key="7">
    <source>
        <dbReference type="Pfam" id="PF00251"/>
    </source>
</evidence>
<protein>
    <recommendedName>
        <fullName evidence="2">beta-fructofuranosidase</fullName>
        <ecNumber evidence="2">3.2.1.26</ecNumber>
    </recommendedName>
</protein>
<dbReference type="PANTHER" id="PTHR43101:SF1">
    <property type="entry name" value="BETA-FRUCTOSIDASE"/>
    <property type="match status" value="1"/>
</dbReference>
<feature type="domain" description="Glycosyl hydrolase family 32 N-terminal" evidence="7">
    <location>
        <begin position="37"/>
        <end position="260"/>
    </location>
</feature>
<dbReference type="PANTHER" id="PTHR43101">
    <property type="entry name" value="BETA-FRUCTOSIDASE"/>
    <property type="match status" value="1"/>
</dbReference>
<evidence type="ECO:0000313" key="8">
    <source>
        <dbReference type="EMBL" id="MBI5170803.1"/>
    </source>
</evidence>
<evidence type="ECO:0000256" key="4">
    <source>
        <dbReference type="ARBA" id="ARBA00023295"/>
    </source>
</evidence>
<dbReference type="GO" id="GO:0005975">
    <property type="term" value="P:carbohydrate metabolic process"/>
    <property type="evidence" value="ECO:0007669"/>
    <property type="project" value="InterPro"/>
</dbReference>
<dbReference type="AlphaFoldDB" id="A0A933W495"/>
<accession>A0A933W495</accession>
<dbReference type="SUPFAM" id="SSF75005">
    <property type="entry name" value="Arabinanase/levansucrase/invertase"/>
    <property type="match status" value="1"/>
</dbReference>
<comment type="similarity">
    <text evidence="1">Belongs to the glycosyl hydrolase 32 family.</text>
</comment>
<dbReference type="Gene3D" id="2.115.10.20">
    <property type="entry name" value="Glycosyl hydrolase domain, family 43"/>
    <property type="match status" value="1"/>
</dbReference>
<name>A0A933W495_UNCEI</name>
<comment type="caution">
    <text evidence="8">The sequence shown here is derived from an EMBL/GenBank/DDBJ whole genome shotgun (WGS) entry which is preliminary data.</text>
</comment>